<organism evidence="1 2">
    <name type="scientific">Ceratopteris richardii</name>
    <name type="common">Triangle waterfern</name>
    <dbReference type="NCBI Taxonomy" id="49495"/>
    <lineage>
        <taxon>Eukaryota</taxon>
        <taxon>Viridiplantae</taxon>
        <taxon>Streptophyta</taxon>
        <taxon>Embryophyta</taxon>
        <taxon>Tracheophyta</taxon>
        <taxon>Polypodiopsida</taxon>
        <taxon>Polypodiidae</taxon>
        <taxon>Polypodiales</taxon>
        <taxon>Pteridineae</taxon>
        <taxon>Pteridaceae</taxon>
        <taxon>Parkerioideae</taxon>
        <taxon>Ceratopteris</taxon>
    </lineage>
</organism>
<sequence>MDNVKVLTTIEAEGLPAGPRLRFNKDGSLLAVTTNDNGIKVLANADGMRLLHI</sequence>
<dbReference type="PANTHER" id="PTHR44083">
    <property type="entry name" value="TOPLESS-RELATED PROTEIN 1-RELATED"/>
    <property type="match status" value="1"/>
</dbReference>
<name>A0A8T2T9F1_CERRI</name>
<dbReference type="GO" id="GO:0006355">
    <property type="term" value="P:regulation of DNA-templated transcription"/>
    <property type="evidence" value="ECO:0007669"/>
    <property type="project" value="InterPro"/>
</dbReference>
<protein>
    <submittedName>
        <fullName evidence="1">Uncharacterized protein</fullName>
    </submittedName>
</protein>
<accession>A0A8T2T9F1</accession>
<evidence type="ECO:0000313" key="2">
    <source>
        <dbReference type="Proteomes" id="UP000825935"/>
    </source>
</evidence>
<comment type="caution">
    <text evidence="1">The sequence shown here is derived from an EMBL/GenBank/DDBJ whole genome shotgun (WGS) entry which is preliminary data.</text>
</comment>
<dbReference type="InterPro" id="IPR027728">
    <property type="entry name" value="Topless_fam"/>
</dbReference>
<proteinExistence type="predicted"/>
<dbReference type="AlphaFoldDB" id="A0A8T2T9F1"/>
<dbReference type="PANTHER" id="PTHR44083:SF45">
    <property type="entry name" value="TOPLESS-RELATED PROTEIN 1"/>
    <property type="match status" value="1"/>
</dbReference>
<reference evidence="1" key="1">
    <citation type="submission" date="2021-08" db="EMBL/GenBank/DDBJ databases">
        <title>WGS assembly of Ceratopteris richardii.</title>
        <authorList>
            <person name="Marchant D.B."/>
            <person name="Chen G."/>
            <person name="Jenkins J."/>
            <person name="Shu S."/>
            <person name="Leebens-Mack J."/>
            <person name="Grimwood J."/>
            <person name="Schmutz J."/>
            <person name="Soltis P."/>
            <person name="Soltis D."/>
            <person name="Chen Z.-H."/>
        </authorList>
    </citation>
    <scope>NUCLEOTIDE SEQUENCE</scope>
    <source>
        <strain evidence="1">Whitten #5841</strain>
        <tissue evidence="1">Leaf</tissue>
    </source>
</reference>
<dbReference type="OrthoDB" id="1743797at2759"/>
<dbReference type="EMBL" id="CM035419">
    <property type="protein sequence ID" value="KAH7415471.1"/>
    <property type="molecule type" value="Genomic_DNA"/>
</dbReference>
<keyword evidence="2" id="KW-1185">Reference proteome</keyword>
<dbReference type="Proteomes" id="UP000825935">
    <property type="component" value="Chromosome 14"/>
</dbReference>
<gene>
    <name evidence="1" type="ORF">KP509_14G045900</name>
</gene>
<evidence type="ECO:0000313" key="1">
    <source>
        <dbReference type="EMBL" id="KAH7415471.1"/>
    </source>
</evidence>